<dbReference type="PROSITE" id="PS00452">
    <property type="entry name" value="GUANYLATE_CYCLASE_1"/>
    <property type="match status" value="1"/>
</dbReference>
<comment type="subcellular location">
    <subcellularLocation>
        <location evidence="1">Membrane</location>
    </subcellularLocation>
</comment>
<gene>
    <name evidence="10" type="ORF">ElyMa_004293100</name>
</gene>
<keyword evidence="5" id="KW-0472">Membrane</keyword>
<dbReference type="GO" id="GO:0007168">
    <property type="term" value="P:receptor guanylyl cyclase signaling pathway"/>
    <property type="evidence" value="ECO:0007669"/>
    <property type="project" value="TreeGrafter"/>
</dbReference>
<proteinExistence type="inferred from homology"/>
<dbReference type="PANTHER" id="PTHR11920:SF335">
    <property type="entry name" value="GUANYLATE CYCLASE"/>
    <property type="match status" value="1"/>
</dbReference>
<reference evidence="10 11" key="1">
    <citation type="journal article" date="2021" name="Elife">
        <title>Chloroplast acquisition without the gene transfer in kleptoplastic sea slugs, Plakobranchus ocellatus.</title>
        <authorList>
            <person name="Maeda T."/>
            <person name="Takahashi S."/>
            <person name="Yoshida T."/>
            <person name="Shimamura S."/>
            <person name="Takaki Y."/>
            <person name="Nagai Y."/>
            <person name="Toyoda A."/>
            <person name="Suzuki Y."/>
            <person name="Arimoto A."/>
            <person name="Ishii H."/>
            <person name="Satoh N."/>
            <person name="Nishiyama T."/>
            <person name="Hasebe M."/>
            <person name="Maruyama T."/>
            <person name="Minagawa J."/>
            <person name="Obokata J."/>
            <person name="Shigenobu S."/>
        </authorList>
    </citation>
    <scope>NUCLEOTIDE SEQUENCE [LARGE SCALE GENOMIC DNA]</scope>
</reference>
<feature type="compositionally biased region" description="Polar residues" evidence="8">
    <location>
        <begin position="520"/>
        <end position="531"/>
    </location>
</feature>
<dbReference type="PANTHER" id="PTHR11920">
    <property type="entry name" value="GUANYLYL CYCLASE"/>
    <property type="match status" value="1"/>
</dbReference>
<keyword evidence="6 7" id="KW-0456">Lyase</keyword>
<comment type="caution">
    <text evidence="10">The sequence shown here is derived from an EMBL/GenBank/DDBJ whole genome shotgun (WGS) entry which is preliminary data.</text>
</comment>
<evidence type="ECO:0000256" key="7">
    <source>
        <dbReference type="RuleBase" id="RU000405"/>
    </source>
</evidence>
<dbReference type="CDD" id="cd07302">
    <property type="entry name" value="CHD"/>
    <property type="match status" value="1"/>
</dbReference>
<comment type="similarity">
    <text evidence="7">Belongs to the adenylyl cyclase class-4/guanylyl cyclase family.</text>
</comment>
<dbReference type="FunFam" id="3.30.70.1230:FF:000115">
    <property type="entry name" value="Soluble guanylate cyclase gcy-35"/>
    <property type="match status" value="1"/>
</dbReference>
<feature type="region of interest" description="Disordered" evidence="8">
    <location>
        <begin position="363"/>
        <end position="387"/>
    </location>
</feature>
<dbReference type="Pfam" id="PF00211">
    <property type="entry name" value="Guanylate_cyc"/>
    <property type="match status" value="1"/>
</dbReference>
<evidence type="ECO:0000256" key="6">
    <source>
        <dbReference type="ARBA" id="ARBA00023239"/>
    </source>
</evidence>
<keyword evidence="2" id="KW-0812">Transmembrane</keyword>
<evidence type="ECO:0000313" key="10">
    <source>
        <dbReference type="EMBL" id="GFR89977.1"/>
    </source>
</evidence>
<evidence type="ECO:0000256" key="8">
    <source>
        <dbReference type="SAM" id="MobiDB-lite"/>
    </source>
</evidence>
<dbReference type="GO" id="GO:0001653">
    <property type="term" value="F:peptide receptor activity"/>
    <property type="evidence" value="ECO:0007669"/>
    <property type="project" value="TreeGrafter"/>
</dbReference>
<evidence type="ECO:0000313" key="11">
    <source>
        <dbReference type="Proteomes" id="UP000762676"/>
    </source>
</evidence>
<dbReference type="GO" id="GO:0004383">
    <property type="term" value="F:guanylate cyclase activity"/>
    <property type="evidence" value="ECO:0007669"/>
    <property type="project" value="TreeGrafter"/>
</dbReference>
<sequence>MLNDLYTLFDGIIKDYDVYKVETIGDAYMVVSGLPKRNGNNHAGEIASMSLGLLAAIKQFKIRHRPDDILKLRIGIHTGSCVAGVVGQTMPRYCLFGDTVNTASRMESNGEALRIHVSPSCKAVLDELGGYTLTERGLVNMKGKGEVRTYWLDDEDVAIREKRARNSDDSGVNTDGPTDLSQTNALLMHKHRALQHQQQQQLQLQFGHQPCGGTLNLRSSLRLSFKQPRRNTGDSRSLTGFIGAAETCASPGSSSGGGSLVPRRCRSARGYRYNRGDVEMNSKVSARSVSQMFGNDAESQQAVNNIYVISDETANRFKQPSDGISDNVDFKTSSQIPTSLSCSSAVTLQVPDLLTKTPEAVARENLGRRGTTESTYRSENPSTPSTVLTSLSYKEQESKTAGTNTNNGLLGGAALGGHEYSGHPAVKTGLWVDKHAEFHRHNTEPMLPRARNRAALYATTARTIKAANTTSTTISDSVIASCKACNPGRSMGKKKHKCNHPNQQQASGSANNKNGHEESSSTVRTFSTHSPARSRREAPQPPVAKASTGEKMSKFHLNVNTLPTFQADSFENKTSPKEESSKGLEKPPFNFHIFNMRKAKPKDNKQHLNLSNNTYESEIPDTGVIGSFTPTRSSPDGRVPVPQSQKNKIHPLLLAAQADLALEHQMEDCPSPSRHSVTFSEDTVL</sequence>
<evidence type="ECO:0000256" key="4">
    <source>
        <dbReference type="ARBA" id="ARBA00022989"/>
    </source>
</evidence>
<dbReference type="InterPro" id="IPR050401">
    <property type="entry name" value="Cyclic_nucleotide_synthase"/>
</dbReference>
<dbReference type="AlphaFoldDB" id="A0AAV4GWA3"/>
<keyword evidence="11" id="KW-1185">Reference proteome</keyword>
<dbReference type="SMART" id="SM00044">
    <property type="entry name" value="CYCc"/>
    <property type="match status" value="1"/>
</dbReference>
<evidence type="ECO:0000256" key="3">
    <source>
        <dbReference type="ARBA" id="ARBA00022741"/>
    </source>
</evidence>
<feature type="compositionally biased region" description="Basic and acidic residues" evidence="8">
    <location>
        <begin position="570"/>
        <end position="585"/>
    </location>
</feature>
<keyword evidence="3" id="KW-0547">Nucleotide-binding</keyword>
<dbReference type="InterPro" id="IPR018297">
    <property type="entry name" value="A/G_cyclase_CS"/>
</dbReference>
<evidence type="ECO:0000256" key="2">
    <source>
        <dbReference type="ARBA" id="ARBA00022692"/>
    </source>
</evidence>
<feature type="region of interest" description="Disordered" evidence="8">
    <location>
        <begin position="566"/>
        <end position="588"/>
    </location>
</feature>
<dbReference type="EMBL" id="BMAT01008641">
    <property type="protein sequence ID" value="GFR89977.1"/>
    <property type="molecule type" value="Genomic_DNA"/>
</dbReference>
<dbReference type="GO" id="GO:0005886">
    <property type="term" value="C:plasma membrane"/>
    <property type="evidence" value="ECO:0007669"/>
    <property type="project" value="TreeGrafter"/>
</dbReference>
<dbReference type="SUPFAM" id="SSF55073">
    <property type="entry name" value="Nucleotide cyclase"/>
    <property type="match status" value="1"/>
</dbReference>
<evidence type="ECO:0000256" key="1">
    <source>
        <dbReference type="ARBA" id="ARBA00004370"/>
    </source>
</evidence>
<protein>
    <submittedName>
        <fullName evidence="10">Guanylate cyclase</fullName>
    </submittedName>
</protein>
<dbReference type="GO" id="GO:0004016">
    <property type="term" value="F:adenylate cyclase activity"/>
    <property type="evidence" value="ECO:0007669"/>
    <property type="project" value="TreeGrafter"/>
</dbReference>
<dbReference type="Gene3D" id="3.30.70.1230">
    <property type="entry name" value="Nucleotide cyclase"/>
    <property type="match status" value="1"/>
</dbReference>
<dbReference type="GO" id="GO:0035556">
    <property type="term" value="P:intracellular signal transduction"/>
    <property type="evidence" value="ECO:0007669"/>
    <property type="project" value="InterPro"/>
</dbReference>
<feature type="compositionally biased region" description="Polar residues" evidence="8">
    <location>
        <begin position="500"/>
        <end position="513"/>
    </location>
</feature>
<keyword evidence="4" id="KW-1133">Transmembrane helix</keyword>
<dbReference type="Proteomes" id="UP000762676">
    <property type="component" value="Unassembled WGS sequence"/>
</dbReference>
<dbReference type="InterPro" id="IPR029787">
    <property type="entry name" value="Nucleotide_cyclase"/>
</dbReference>
<feature type="region of interest" description="Disordered" evidence="8">
    <location>
        <begin position="489"/>
        <end position="551"/>
    </location>
</feature>
<evidence type="ECO:0000256" key="5">
    <source>
        <dbReference type="ARBA" id="ARBA00023136"/>
    </source>
</evidence>
<feature type="domain" description="Guanylate cyclase" evidence="9">
    <location>
        <begin position="1"/>
        <end position="107"/>
    </location>
</feature>
<organism evidence="10 11">
    <name type="scientific">Elysia marginata</name>
    <dbReference type="NCBI Taxonomy" id="1093978"/>
    <lineage>
        <taxon>Eukaryota</taxon>
        <taxon>Metazoa</taxon>
        <taxon>Spiralia</taxon>
        <taxon>Lophotrochozoa</taxon>
        <taxon>Mollusca</taxon>
        <taxon>Gastropoda</taxon>
        <taxon>Heterobranchia</taxon>
        <taxon>Euthyneura</taxon>
        <taxon>Panpulmonata</taxon>
        <taxon>Sacoglossa</taxon>
        <taxon>Placobranchoidea</taxon>
        <taxon>Plakobranchidae</taxon>
        <taxon>Elysia</taxon>
    </lineage>
</organism>
<name>A0AAV4GWA3_9GAST</name>
<dbReference type="GO" id="GO:0000166">
    <property type="term" value="F:nucleotide binding"/>
    <property type="evidence" value="ECO:0007669"/>
    <property type="project" value="UniProtKB-KW"/>
</dbReference>
<accession>A0AAV4GWA3</accession>
<evidence type="ECO:0000259" key="9">
    <source>
        <dbReference type="PROSITE" id="PS50125"/>
    </source>
</evidence>
<dbReference type="PROSITE" id="PS50125">
    <property type="entry name" value="GUANYLATE_CYCLASE_2"/>
    <property type="match status" value="1"/>
</dbReference>
<dbReference type="InterPro" id="IPR001054">
    <property type="entry name" value="A/G_cyclase"/>
</dbReference>